<dbReference type="Proteomes" id="UP000015105">
    <property type="component" value="Chromosome 1D"/>
</dbReference>
<evidence type="ECO:0000313" key="1">
    <source>
        <dbReference type="EnsemblPlants" id="AET1Gv20668800.1"/>
    </source>
</evidence>
<dbReference type="PANTHER" id="PTHR10492:SF91">
    <property type="entry name" value="ATP-DEPENDENT DNA HELICASE"/>
    <property type="match status" value="1"/>
</dbReference>
<proteinExistence type="predicted"/>
<keyword evidence="2" id="KW-1185">Reference proteome</keyword>
<reference evidence="2" key="1">
    <citation type="journal article" date="2014" name="Science">
        <title>Ancient hybridizations among the ancestral genomes of bread wheat.</title>
        <authorList>
            <consortium name="International Wheat Genome Sequencing Consortium,"/>
            <person name="Marcussen T."/>
            <person name="Sandve S.R."/>
            <person name="Heier L."/>
            <person name="Spannagl M."/>
            <person name="Pfeifer M."/>
            <person name="Jakobsen K.S."/>
            <person name="Wulff B.B."/>
            <person name="Steuernagel B."/>
            <person name="Mayer K.F."/>
            <person name="Olsen O.A."/>
        </authorList>
    </citation>
    <scope>NUCLEOTIDE SEQUENCE [LARGE SCALE GENOMIC DNA]</scope>
    <source>
        <strain evidence="2">cv. AL8/78</strain>
    </source>
</reference>
<dbReference type="AlphaFoldDB" id="A0A452Z874"/>
<reference evidence="2" key="2">
    <citation type="journal article" date="2017" name="Nat. Plants">
        <title>The Aegilops tauschii genome reveals multiple impacts of transposons.</title>
        <authorList>
            <person name="Zhao G."/>
            <person name="Zou C."/>
            <person name="Li K."/>
            <person name="Wang K."/>
            <person name="Li T."/>
            <person name="Gao L."/>
            <person name="Zhang X."/>
            <person name="Wang H."/>
            <person name="Yang Z."/>
            <person name="Liu X."/>
            <person name="Jiang W."/>
            <person name="Mao L."/>
            <person name="Kong X."/>
            <person name="Jiao Y."/>
            <person name="Jia J."/>
        </authorList>
    </citation>
    <scope>NUCLEOTIDE SEQUENCE [LARGE SCALE GENOMIC DNA]</scope>
    <source>
        <strain evidence="2">cv. AL8/78</strain>
    </source>
</reference>
<protein>
    <submittedName>
        <fullName evidence="1">Uncharacterized protein</fullName>
    </submittedName>
</protein>
<dbReference type="PANTHER" id="PTHR10492">
    <property type="match status" value="1"/>
</dbReference>
<dbReference type="Gramene" id="AET1Gv20668800.1">
    <property type="protein sequence ID" value="AET1Gv20668800.1"/>
    <property type="gene ID" value="AET1Gv20668800"/>
</dbReference>
<dbReference type="EnsemblPlants" id="AET1Gv20668800.1">
    <property type="protein sequence ID" value="AET1Gv20668800.1"/>
    <property type="gene ID" value="AET1Gv20668800"/>
</dbReference>
<sequence length="89" mass="10087">IDPKHSVSKLINVIFPSLGQNGISPSYISTRAILSTKNEYVDELNEKLIDRFPGEEQIYYSFHSAVDDPHNYYPPEFLNSLTPNGLPPH</sequence>
<dbReference type="STRING" id="200361.A0A452Z874"/>
<reference evidence="1" key="4">
    <citation type="submission" date="2019-03" db="UniProtKB">
        <authorList>
            <consortium name="EnsemblPlants"/>
        </authorList>
    </citation>
    <scope>IDENTIFICATION</scope>
</reference>
<organism evidence="1 2">
    <name type="scientific">Aegilops tauschii subsp. strangulata</name>
    <name type="common">Goatgrass</name>
    <dbReference type="NCBI Taxonomy" id="200361"/>
    <lineage>
        <taxon>Eukaryota</taxon>
        <taxon>Viridiplantae</taxon>
        <taxon>Streptophyta</taxon>
        <taxon>Embryophyta</taxon>
        <taxon>Tracheophyta</taxon>
        <taxon>Spermatophyta</taxon>
        <taxon>Magnoliopsida</taxon>
        <taxon>Liliopsida</taxon>
        <taxon>Poales</taxon>
        <taxon>Poaceae</taxon>
        <taxon>BOP clade</taxon>
        <taxon>Pooideae</taxon>
        <taxon>Triticodae</taxon>
        <taxon>Triticeae</taxon>
        <taxon>Triticinae</taxon>
        <taxon>Aegilops</taxon>
    </lineage>
</organism>
<name>A0A452Z874_AEGTS</name>
<evidence type="ECO:0000313" key="2">
    <source>
        <dbReference type="Proteomes" id="UP000015105"/>
    </source>
</evidence>
<reference evidence="1" key="5">
    <citation type="journal article" date="2021" name="G3 (Bethesda)">
        <title>Aegilops tauschii genome assembly Aet v5.0 features greater sequence contiguity and improved annotation.</title>
        <authorList>
            <person name="Wang L."/>
            <person name="Zhu T."/>
            <person name="Rodriguez J.C."/>
            <person name="Deal K.R."/>
            <person name="Dubcovsky J."/>
            <person name="McGuire P.E."/>
            <person name="Lux T."/>
            <person name="Spannagl M."/>
            <person name="Mayer K.F.X."/>
            <person name="Baldrich P."/>
            <person name="Meyers B.C."/>
            <person name="Huo N."/>
            <person name="Gu Y.Q."/>
            <person name="Zhou H."/>
            <person name="Devos K.M."/>
            <person name="Bennetzen J.L."/>
            <person name="Unver T."/>
            <person name="Budak H."/>
            <person name="Gulick P.J."/>
            <person name="Galiba G."/>
            <person name="Kalapos B."/>
            <person name="Nelson D.R."/>
            <person name="Li P."/>
            <person name="You F.M."/>
            <person name="Luo M.C."/>
            <person name="Dvorak J."/>
        </authorList>
    </citation>
    <scope>NUCLEOTIDE SEQUENCE [LARGE SCALE GENOMIC DNA]</scope>
    <source>
        <strain evidence="1">cv. AL8/78</strain>
    </source>
</reference>
<reference evidence="1" key="3">
    <citation type="journal article" date="2017" name="Nature">
        <title>Genome sequence of the progenitor of the wheat D genome Aegilops tauschii.</title>
        <authorList>
            <person name="Luo M.C."/>
            <person name="Gu Y.Q."/>
            <person name="Puiu D."/>
            <person name="Wang H."/>
            <person name="Twardziok S.O."/>
            <person name="Deal K.R."/>
            <person name="Huo N."/>
            <person name="Zhu T."/>
            <person name="Wang L."/>
            <person name="Wang Y."/>
            <person name="McGuire P.E."/>
            <person name="Liu S."/>
            <person name="Long H."/>
            <person name="Ramasamy R.K."/>
            <person name="Rodriguez J.C."/>
            <person name="Van S.L."/>
            <person name="Yuan L."/>
            <person name="Wang Z."/>
            <person name="Xia Z."/>
            <person name="Xiao L."/>
            <person name="Anderson O.D."/>
            <person name="Ouyang S."/>
            <person name="Liang Y."/>
            <person name="Zimin A.V."/>
            <person name="Pertea G."/>
            <person name="Qi P."/>
            <person name="Bennetzen J.L."/>
            <person name="Dai X."/>
            <person name="Dawson M.W."/>
            <person name="Muller H.G."/>
            <person name="Kugler K."/>
            <person name="Rivarola-Duarte L."/>
            <person name="Spannagl M."/>
            <person name="Mayer K.F.X."/>
            <person name="Lu F.H."/>
            <person name="Bevan M.W."/>
            <person name="Leroy P."/>
            <person name="Li P."/>
            <person name="You F.M."/>
            <person name="Sun Q."/>
            <person name="Liu Z."/>
            <person name="Lyons E."/>
            <person name="Wicker T."/>
            <person name="Salzberg S.L."/>
            <person name="Devos K.M."/>
            <person name="Dvorak J."/>
        </authorList>
    </citation>
    <scope>NUCLEOTIDE SEQUENCE [LARGE SCALE GENOMIC DNA]</scope>
    <source>
        <strain evidence="1">cv. AL8/78</strain>
    </source>
</reference>
<accession>A0A452Z874</accession>